<dbReference type="EMBL" id="AMQN01028096">
    <property type="status" value="NOT_ANNOTATED_CDS"/>
    <property type="molecule type" value="Genomic_DNA"/>
</dbReference>
<dbReference type="InterPro" id="IPR052058">
    <property type="entry name" value="Alcohol_O-acetyltransferase"/>
</dbReference>
<dbReference type="SUPFAM" id="SSF52777">
    <property type="entry name" value="CoA-dependent acyltransferases"/>
    <property type="match status" value="1"/>
</dbReference>
<evidence type="ECO:0000313" key="2">
    <source>
        <dbReference type="EnsemblMetazoa" id="CapteP199231"/>
    </source>
</evidence>
<reference evidence="2" key="3">
    <citation type="submission" date="2015-06" db="UniProtKB">
        <authorList>
            <consortium name="EnsemblMetazoa"/>
        </authorList>
    </citation>
    <scope>IDENTIFICATION</scope>
</reference>
<dbReference type="AlphaFoldDB" id="R7TY89"/>
<evidence type="ECO:0000313" key="1">
    <source>
        <dbReference type="EMBL" id="ELT96386.1"/>
    </source>
</evidence>
<proteinExistence type="predicted"/>
<dbReference type="OrthoDB" id="5956096at2759"/>
<name>R7TY89_CAPTE</name>
<dbReference type="Gene3D" id="3.30.559.30">
    <property type="entry name" value="Nonribosomal peptide synthetase, condensation domain"/>
    <property type="match status" value="1"/>
</dbReference>
<evidence type="ECO:0000313" key="3">
    <source>
        <dbReference type="Proteomes" id="UP000014760"/>
    </source>
</evidence>
<gene>
    <name evidence="1" type="ORF">CAPTEDRAFT_199231</name>
</gene>
<organism evidence="1">
    <name type="scientific">Capitella teleta</name>
    <name type="common">Polychaete worm</name>
    <dbReference type="NCBI Taxonomy" id="283909"/>
    <lineage>
        <taxon>Eukaryota</taxon>
        <taxon>Metazoa</taxon>
        <taxon>Spiralia</taxon>
        <taxon>Lophotrochozoa</taxon>
        <taxon>Annelida</taxon>
        <taxon>Polychaeta</taxon>
        <taxon>Sedentaria</taxon>
        <taxon>Scolecida</taxon>
        <taxon>Capitellidae</taxon>
        <taxon>Capitella</taxon>
    </lineage>
</organism>
<dbReference type="HOGENOM" id="CLU_1002008_0_0_1"/>
<dbReference type="PANTHER" id="PTHR28037">
    <property type="entry name" value="ALCOHOL O-ACETYLTRANSFERASE 1-RELATED"/>
    <property type="match status" value="1"/>
</dbReference>
<protein>
    <submittedName>
        <fullName evidence="1 2">Uncharacterized protein</fullName>
    </submittedName>
</protein>
<accession>R7TY89</accession>
<reference evidence="1 3" key="2">
    <citation type="journal article" date="2013" name="Nature">
        <title>Insights into bilaterian evolution from three spiralian genomes.</title>
        <authorList>
            <person name="Simakov O."/>
            <person name="Marletaz F."/>
            <person name="Cho S.J."/>
            <person name="Edsinger-Gonzales E."/>
            <person name="Havlak P."/>
            <person name="Hellsten U."/>
            <person name="Kuo D.H."/>
            <person name="Larsson T."/>
            <person name="Lv J."/>
            <person name="Arendt D."/>
            <person name="Savage R."/>
            <person name="Osoegawa K."/>
            <person name="de Jong P."/>
            <person name="Grimwood J."/>
            <person name="Chapman J.A."/>
            <person name="Shapiro H."/>
            <person name="Aerts A."/>
            <person name="Otillar R.P."/>
            <person name="Terry A.Y."/>
            <person name="Boore J.L."/>
            <person name="Grigoriev I.V."/>
            <person name="Lindberg D.R."/>
            <person name="Seaver E.C."/>
            <person name="Weisblat D.A."/>
            <person name="Putnam N.H."/>
            <person name="Rokhsar D.S."/>
        </authorList>
    </citation>
    <scope>NUCLEOTIDE SEQUENCE</scope>
    <source>
        <strain evidence="1 3">I ESC-2004</strain>
    </source>
</reference>
<dbReference type="EnsemblMetazoa" id="CapteT199231">
    <property type="protein sequence ID" value="CapteP199231"/>
    <property type="gene ID" value="CapteG199231"/>
</dbReference>
<reference evidence="3" key="1">
    <citation type="submission" date="2012-12" db="EMBL/GenBank/DDBJ databases">
        <authorList>
            <person name="Hellsten U."/>
            <person name="Grimwood J."/>
            <person name="Chapman J.A."/>
            <person name="Shapiro H."/>
            <person name="Aerts A."/>
            <person name="Otillar R.P."/>
            <person name="Terry A.Y."/>
            <person name="Boore J.L."/>
            <person name="Simakov O."/>
            <person name="Marletaz F."/>
            <person name="Cho S.-J."/>
            <person name="Edsinger-Gonzales E."/>
            <person name="Havlak P."/>
            <person name="Kuo D.-H."/>
            <person name="Larsson T."/>
            <person name="Lv J."/>
            <person name="Arendt D."/>
            <person name="Savage R."/>
            <person name="Osoegawa K."/>
            <person name="de Jong P."/>
            <person name="Lindberg D.R."/>
            <person name="Seaver E.C."/>
            <person name="Weisblat D.A."/>
            <person name="Putnam N.H."/>
            <person name="Grigoriev I.V."/>
            <person name="Rokhsar D.S."/>
        </authorList>
    </citation>
    <scope>NUCLEOTIDE SEQUENCE</scope>
    <source>
        <strain evidence="3">I ESC-2004</strain>
    </source>
</reference>
<keyword evidence="3" id="KW-1185">Reference proteome</keyword>
<sequence length="278" mass="31369">MMIATCLSYLCRIPSIKRFLMRRLTSSFPQNPWTAVKGEVSNVRPDCEKTTSVIPFQLDVGFTEKLMAKCKFEGVTLHAAFQVATMAAMSDFLGSSPNTQWTAMTTIDMRRLFPDQLTAQHVVQCLGGVEVTHRLPLEWKENFWQCAREVGQTLRCNMHAAVLQNMKTSEIAVKCNISLEDFVKCSQNGSRNHCYMSINNMGNCNFLNRHDQNVVHLKARFGGSSEHEFGPTMASSVTTLQQRINWSLLYFKNVTTKEEAKNVAQGIREALHLASAHL</sequence>
<dbReference type="EMBL" id="KB308838">
    <property type="protein sequence ID" value="ELT96386.1"/>
    <property type="molecule type" value="Genomic_DNA"/>
</dbReference>
<dbReference type="PANTHER" id="PTHR28037:SF1">
    <property type="entry name" value="ALCOHOL O-ACETYLTRANSFERASE 1-RELATED"/>
    <property type="match status" value="1"/>
</dbReference>
<dbReference type="Proteomes" id="UP000014760">
    <property type="component" value="Unassembled WGS sequence"/>
</dbReference>